<feature type="region of interest" description="Disordered" evidence="1">
    <location>
        <begin position="1"/>
        <end position="51"/>
    </location>
</feature>
<gene>
    <name evidence="3" type="ORF">S06H3_00393</name>
</gene>
<dbReference type="EMBL" id="BARV01000066">
    <property type="protein sequence ID" value="GAH92735.1"/>
    <property type="molecule type" value="Genomic_DNA"/>
</dbReference>
<comment type="caution">
    <text evidence="3">The sequence shown here is derived from an EMBL/GenBank/DDBJ whole genome shotgun (WGS) entry which is preliminary data.</text>
</comment>
<accession>X1KGI4</accession>
<reference evidence="3" key="1">
    <citation type="journal article" date="2014" name="Front. Microbiol.">
        <title>High frequency of phylogenetically diverse reductive dehalogenase-homologous genes in deep subseafloor sedimentary metagenomes.</title>
        <authorList>
            <person name="Kawai M."/>
            <person name="Futagami T."/>
            <person name="Toyoda A."/>
            <person name="Takaki Y."/>
            <person name="Nishi S."/>
            <person name="Hori S."/>
            <person name="Arai W."/>
            <person name="Tsubouchi T."/>
            <person name="Morono Y."/>
            <person name="Uchiyama I."/>
            <person name="Ito T."/>
            <person name="Fujiyama A."/>
            <person name="Inagaki F."/>
            <person name="Takami H."/>
        </authorList>
    </citation>
    <scope>NUCLEOTIDE SEQUENCE</scope>
    <source>
        <strain evidence="3">Expedition CK06-06</strain>
    </source>
</reference>
<evidence type="ECO:0000256" key="1">
    <source>
        <dbReference type="SAM" id="MobiDB-lite"/>
    </source>
</evidence>
<feature type="transmembrane region" description="Helical" evidence="2">
    <location>
        <begin position="65"/>
        <end position="83"/>
    </location>
</feature>
<protein>
    <submittedName>
        <fullName evidence="3">Uncharacterized protein</fullName>
    </submittedName>
</protein>
<evidence type="ECO:0000256" key="2">
    <source>
        <dbReference type="SAM" id="Phobius"/>
    </source>
</evidence>
<evidence type="ECO:0000313" key="3">
    <source>
        <dbReference type="EMBL" id="GAH92735.1"/>
    </source>
</evidence>
<keyword evidence="2" id="KW-0472">Membrane</keyword>
<organism evidence="3">
    <name type="scientific">marine sediment metagenome</name>
    <dbReference type="NCBI Taxonomy" id="412755"/>
    <lineage>
        <taxon>unclassified sequences</taxon>
        <taxon>metagenomes</taxon>
        <taxon>ecological metagenomes</taxon>
    </lineage>
</organism>
<sequence length="86" mass="9079">MKSGGAGHRGFMPTSNPGTGISIGDNPPLETPAKGYMVVEDNPGPPIITGNPNSSDIGDWLQQNWKPLFLGIGIAAFLFWILGSKK</sequence>
<keyword evidence="2" id="KW-0812">Transmembrane</keyword>
<proteinExistence type="predicted"/>
<name>X1KGI4_9ZZZZ</name>
<dbReference type="AlphaFoldDB" id="X1KGI4"/>
<keyword evidence="2" id="KW-1133">Transmembrane helix</keyword>